<dbReference type="RefSeq" id="YP_009010262.1">
    <property type="nucleotide sequence ID" value="NC_023610.1"/>
</dbReference>
<feature type="transmembrane region" description="Helical" evidence="1">
    <location>
        <begin position="6"/>
        <end position="27"/>
    </location>
</feature>
<evidence type="ECO:0000256" key="1">
    <source>
        <dbReference type="SAM" id="Phobius"/>
    </source>
</evidence>
<name>W8CZQ3_9CAUD</name>
<organism evidence="2 3">
    <name type="scientific">Erwinia phage PhiEaH1</name>
    <dbReference type="NCBI Taxonomy" id="1401669"/>
    <lineage>
        <taxon>Viruses</taxon>
        <taxon>Duplodnaviria</taxon>
        <taxon>Heunggongvirae</taxon>
        <taxon>Uroviricota</taxon>
        <taxon>Caudoviricetes</taxon>
        <taxon>Chimalliviridae</taxon>
        <taxon>Iapetusvirus</taxon>
        <taxon>Iapetusvirus EaH1</taxon>
    </lineage>
</organism>
<reference evidence="2 3" key="1">
    <citation type="journal article" date="2014" name="FEMS Microbiol. Lett.">
        <title>The genome of the Erwinia amylovora phage PhiEaH1 reveals greater diversity and broadens the applicability of phages for the treatment of fire blight.</title>
        <authorList>
            <person name="Meczker K."/>
            <person name="Domotor D."/>
            <person name="Vass J."/>
            <person name="Rakhely G."/>
            <person name="Schneider G."/>
            <person name="Kovacs T."/>
        </authorList>
    </citation>
    <scope>NUCLEOTIDE SEQUENCE [LARGE SCALE GENOMIC DNA]</scope>
</reference>
<proteinExistence type="predicted"/>
<dbReference type="Proteomes" id="UP000204235">
    <property type="component" value="Segment"/>
</dbReference>
<sequence>MSPRAFSYVMGSGFGAWIICALIMVSIPPERANVLWLFVLITVVPLVVTLIAHRIFRYH</sequence>
<dbReference type="KEGG" id="vg:18501098"/>
<keyword evidence="1" id="KW-0812">Transmembrane</keyword>
<dbReference type="GeneID" id="18501098"/>
<evidence type="ECO:0000313" key="2">
    <source>
        <dbReference type="EMBL" id="AGX01931.1"/>
    </source>
</evidence>
<feature type="transmembrane region" description="Helical" evidence="1">
    <location>
        <begin position="34"/>
        <end position="56"/>
    </location>
</feature>
<evidence type="ECO:0000313" key="3">
    <source>
        <dbReference type="Proteomes" id="UP000204235"/>
    </source>
</evidence>
<keyword evidence="1" id="KW-0472">Membrane</keyword>
<accession>W8CZQ3</accession>
<keyword evidence="3" id="KW-1185">Reference proteome</keyword>
<keyword evidence="1" id="KW-1133">Transmembrane helix</keyword>
<dbReference type="EMBL" id="KF623294">
    <property type="protein sequence ID" value="AGX01931.1"/>
    <property type="molecule type" value="Genomic_DNA"/>
</dbReference>
<protein>
    <submittedName>
        <fullName evidence="2">Uncharacterized protein</fullName>
    </submittedName>
</protein>